<dbReference type="STRING" id="33097.A0A150GA76"/>
<evidence type="ECO:0000259" key="4">
    <source>
        <dbReference type="SMART" id="SM01142"/>
    </source>
</evidence>
<dbReference type="SMART" id="SM01142">
    <property type="entry name" value="DSHCT"/>
    <property type="match status" value="1"/>
</dbReference>
<dbReference type="AlphaFoldDB" id="A0A150GA76"/>
<dbReference type="EMBL" id="LSYV01000042">
    <property type="protein sequence ID" value="KXZ46673.1"/>
    <property type="molecule type" value="Genomic_DNA"/>
</dbReference>
<dbReference type="Proteomes" id="UP000075714">
    <property type="component" value="Unassembled WGS sequence"/>
</dbReference>
<evidence type="ECO:0000313" key="6">
    <source>
        <dbReference type="Proteomes" id="UP000075714"/>
    </source>
</evidence>
<keyword evidence="3" id="KW-0804">Transcription</keyword>
<protein>
    <recommendedName>
        <fullName evidence="4">ATP-dependent RNA helicase Ski2/MTR4 C-terminal domain-containing protein</fullName>
    </recommendedName>
</protein>
<dbReference type="OrthoDB" id="64767at2759"/>
<proteinExistence type="predicted"/>
<dbReference type="InterPro" id="IPR018356">
    <property type="entry name" value="Tscrpt_reg_HTH_DeoR_CS"/>
</dbReference>
<keyword evidence="6" id="KW-1185">Reference proteome</keyword>
<accession>A0A150GA76</accession>
<dbReference type="GO" id="GO:0003700">
    <property type="term" value="F:DNA-binding transcription factor activity"/>
    <property type="evidence" value="ECO:0007669"/>
    <property type="project" value="InterPro"/>
</dbReference>
<dbReference type="InterPro" id="IPR012961">
    <property type="entry name" value="Ski2/MTR4_C"/>
</dbReference>
<dbReference type="GO" id="GO:0003677">
    <property type="term" value="F:DNA binding"/>
    <property type="evidence" value="ECO:0007669"/>
    <property type="project" value="UniProtKB-KW"/>
</dbReference>
<evidence type="ECO:0000256" key="3">
    <source>
        <dbReference type="ARBA" id="ARBA00023163"/>
    </source>
</evidence>
<feature type="domain" description="ATP-dependent RNA helicase Ski2/MTR4 C-terminal" evidence="4">
    <location>
        <begin position="4"/>
        <end position="109"/>
    </location>
</feature>
<keyword evidence="1" id="KW-0805">Transcription regulation</keyword>
<gene>
    <name evidence="5" type="ORF">GPECTOR_41g637</name>
</gene>
<evidence type="ECO:0000256" key="2">
    <source>
        <dbReference type="ARBA" id="ARBA00023125"/>
    </source>
</evidence>
<evidence type="ECO:0000256" key="1">
    <source>
        <dbReference type="ARBA" id="ARBA00023015"/>
    </source>
</evidence>
<reference evidence="6" key="1">
    <citation type="journal article" date="2016" name="Nat. Commun.">
        <title>The Gonium pectorale genome demonstrates co-option of cell cycle regulation during the evolution of multicellularity.</title>
        <authorList>
            <person name="Hanschen E.R."/>
            <person name="Marriage T.N."/>
            <person name="Ferris P.J."/>
            <person name="Hamaji T."/>
            <person name="Toyoda A."/>
            <person name="Fujiyama A."/>
            <person name="Neme R."/>
            <person name="Noguchi H."/>
            <person name="Minakuchi Y."/>
            <person name="Suzuki M."/>
            <person name="Kawai-Toyooka H."/>
            <person name="Smith D.R."/>
            <person name="Sparks H."/>
            <person name="Anderson J."/>
            <person name="Bakaric R."/>
            <person name="Luria V."/>
            <person name="Karger A."/>
            <person name="Kirschner M.W."/>
            <person name="Durand P.M."/>
            <person name="Michod R.E."/>
            <person name="Nozaki H."/>
            <person name="Olson B.J."/>
        </authorList>
    </citation>
    <scope>NUCLEOTIDE SEQUENCE [LARGE SCALE GENOMIC DNA]</scope>
    <source>
        <strain evidence="6">NIES-2863</strain>
    </source>
</reference>
<comment type="caution">
    <text evidence="5">The sequence shown here is derived from an EMBL/GenBank/DDBJ whole genome shotgun (WGS) entry which is preliminary data.</text>
</comment>
<organism evidence="5 6">
    <name type="scientific">Gonium pectorale</name>
    <name type="common">Green alga</name>
    <dbReference type="NCBI Taxonomy" id="33097"/>
    <lineage>
        <taxon>Eukaryota</taxon>
        <taxon>Viridiplantae</taxon>
        <taxon>Chlorophyta</taxon>
        <taxon>core chlorophytes</taxon>
        <taxon>Chlorophyceae</taxon>
        <taxon>CS clade</taxon>
        <taxon>Chlamydomonadales</taxon>
        <taxon>Volvocaceae</taxon>
        <taxon>Gonium</taxon>
    </lineage>
</organism>
<evidence type="ECO:0000313" key="5">
    <source>
        <dbReference type="EMBL" id="KXZ46673.1"/>
    </source>
</evidence>
<sequence length="109" mass="11536">MFCVVTLKGRAACEIDTADELLASELLLNGTFSGLEPAGLVALASCLIPVCDMMDIFEGSLVRATRRLDELMGQLAAAAAVGDLELAAKIRAAAETIRRDIMFAASLYI</sequence>
<dbReference type="Gene3D" id="1.10.3380.30">
    <property type="match status" value="2"/>
</dbReference>
<name>A0A150GA76_GONPE</name>
<keyword evidence="2" id="KW-0238">DNA-binding</keyword>
<dbReference type="PROSITE" id="PS00894">
    <property type="entry name" value="HTH_DEOR_1"/>
    <property type="match status" value="1"/>
</dbReference>
<dbReference type="Pfam" id="PF08148">
    <property type="entry name" value="DSHCT"/>
    <property type="match status" value="2"/>
</dbReference>